<evidence type="ECO:0000313" key="3">
    <source>
        <dbReference type="Proteomes" id="UP000315673"/>
    </source>
</evidence>
<accession>A0A5B8LGX1</accession>
<gene>
    <name evidence="2" type="ORF">FPZ24_02020</name>
</gene>
<organism evidence="2 3">
    <name type="scientific">Sphingomonas panacisoli</name>
    <dbReference type="NCBI Taxonomy" id="1813879"/>
    <lineage>
        <taxon>Bacteria</taxon>
        <taxon>Pseudomonadati</taxon>
        <taxon>Pseudomonadota</taxon>
        <taxon>Alphaproteobacteria</taxon>
        <taxon>Sphingomonadales</taxon>
        <taxon>Sphingomonadaceae</taxon>
        <taxon>Sphingomonas</taxon>
    </lineage>
</organism>
<evidence type="ECO:0000313" key="2">
    <source>
        <dbReference type="EMBL" id="QDZ06400.1"/>
    </source>
</evidence>
<feature type="domain" description="Rap1a immunity protein" evidence="1">
    <location>
        <begin position="18"/>
        <end position="105"/>
    </location>
</feature>
<protein>
    <recommendedName>
        <fullName evidence="1">Rap1a immunity protein domain-containing protein</fullName>
    </recommendedName>
</protein>
<proteinExistence type="predicted"/>
<dbReference type="KEGG" id="spai:FPZ24_02020"/>
<dbReference type="Proteomes" id="UP000315673">
    <property type="component" value="Chromosome"/>
</dbReference>
<dbReference type="AlphaFoldDB" id="A0A5B8LGX1"/>
<reference evidence="2 3" key="1">
    <citation type="submission" date="2019-07" db="EMBL/GenBank/DDBJ databases">
        <title>Full genome sequence of Sphingomonas sp. 4R-6-7(HKS19).</title>
        <authorList>
            <person name="Im W.-T."/>
        </authorList>
    </citation>
    <scope>NUCLEOTIDE SEQUENCE [LARGE SCALE GENOMIC DNA]</scope>
    <source>
        <strain evidence="2 3">HKS19</strain>
    </source>
</reference>
<dbReference type="InterPro" id="IPR041238">
    <property type="entry name" value="Rap1a"/>
</dbReference>
<dbReference type="EMBL" id="CP042306">
    <property type="protein sequence ID" value="QDZ06400.1"/>
    <property type="molecule type" value="Genomic_DNA"/>
</dbReference>
<name>A0A5B8LGX1_9SPHN</name>
<keyword evidence="3" id="KW-1185">Reference proteome</keyword>
<sequence length="108" mass="10921">MIGLALTLAASSMGTFYTGNKLYKLCTAPPGDSDVGLCLGLVGGASDMLAAIQGIAGGSSVCTSSNVTLGQEKDVVVKYLSDHPEVRDRSAASIVLVALSQAFPCPKA</sequence>
<evidence type="ECO:0000259" key="1">
    <source>
        <dbReference type="Pfam" id="PF18602"/>
    </source>
</evidence>
<dbReference type="RefSeq" id="WP_146569484.1">
    <property type="nucleotide sequence ID" value="NZ_CP042306.1"/>
</dbReference>
<dbReference type="Pfam" id="PF18602">
    <property type="entry name" value="Rap1a"/>
    <property type="match status" value="1"/>
</dbReference>
<dbReference type="Gene3D" id="1.10.890.40">
    <property type="match status" value="1"/>
</dbReference>
<dbReference type="OrthoDB" id="8454367at2"/>